<protein>
    <recommendedName>
        <fullName evidence="4">Glycosyl hydrolase 94 catalytic domain-containing protein</fullName>
    </recommendedName>
</protein>
<dbReference type="OrthoDB" id="9769991at2"/>
<keyword evidence="2" id="KW-0808">Transferase</keyword>
<evidence type="ECO:0000259" key="4">
    <source>
        <dbReference type="Pfam" id="PF17167"/>
    </source>
</evidence>
<dbReference type="InterPro" id="IPR008928">
    <property type="entry name" value="6-hairpin_glycosidase_sf"/>
</dbReference>
<dbReference type="InterPro" id="IPR012341">
    <property type="entry name" value="6hp_glycosidase-like_sf"/>
</dbReference>
<evidence type="ECO:0000256" key="2">
    <source>
        <dbReference type="ARBA" id="ARBA00022679"/>
    </source>
</evidence>
<dbReference type="Gene3D" id="2.70.98.40">
    <property type="entry name" value="Glycoside hydrolase, family 65, N-terminal domain"/>
    <property type="match status" value="1"/>
</dbReference>
<dbReference type="AlphaFoldDB" id="A0A146G6P9"/>
<dbReference type="InterPro" id="IPR033432">
    <property type="entry name" value="GH94_catalytic"/>
</dbReference>
<accession>A0A146G6P9</accession>
<feature type="region of interest" description="Disordered" evidence="3">
    <location>
        <begin position="916"/>
        <end position="938"/>
    </location>
</feature>
<dbReference type="InterPro" id="IPR052047">
    <property type="entry name" value="GH94_Enzymes"/>
</dbReference>
<reference evidence="6" key="1">
    <citation type="journal article" date="2017" name="Genome Announc.">
        <title>Draft Genome Sequence of Terrimicrobium sacchariphilum NM-5T, a Facultative Anaerobic Soil Bacterium of the Class Spartobacteria.</title>
        <authorList>
            <person name="Qiu Y.L."/>
            <person name="Tourlousse D.M."/>
            <person name="Matsuura N."/>
            <person name="Ohashi A."/>
            <person name="Sekiguchi Y."/>
        </authorList>
    </citation>
    <scope>NUCLEOTIDE SEQUENCE [LARGE SCALE GENOMIC DNA]</scope>
    <source>
        <strain evidence="6">NM-5</strain>
    </source>
</reference>
<dbReference type="PANTHER" id="PTHR37469:SF2">
    <property type="entry name" value="CELLOBIONIC ACID PHOSPHORYLASE"/>
    <property type="match status" value="1"/>
</dbReference>
<dbReference type="InterPro" id="IPR037018">
    <property type="entry name" value="GH65_N"/>
</dbReference>
<dbReference type="GO" id="GO:0005975">
    <property type="term" value="P:carbohydrate metabolic process"/>
    <property type="evidence" value="ECO:0007669"/>
    <property type="project" value="InterPro"/>
</dbReference>
<keyword evidence="1" id="KW-0328">Glycosyltransferase</keyword>
<dbReference type="Proteomes" id="UP000076023">
    <property type="component" value="Unassembled WGS sequence"/>
</dbReference>
<feature type="domain" description="Glycosyl hydrolase 94 catalytic" evidence="4">
    <location>
        <begin position="399"/>
        <end position="652"/>
    </location>
</feature>
<dbReference type="EMBL" id="BDCO01000002">
    <property type="protein sequence ID" value="GAT32607.1"/>
    <property type="molecule type" value="Genomic_DNA"/>
</dbReference>
<dbReference type="InParanoid" id="A0A146G6P9"/>
<dbReference type="PANTHER" id="PTHR37469">
    <property type="entry name" value="CELLOBIONIC ACID PHOSPHORYLASE-RELATED"/>
    <property type="match status" value="1"/>
</dbReference>
<comment type="caution">
    <text evidence="5">The sequence shown here is derived from an EMBL/GenBank/DDBJ whole genome shotgun (WGS) entry which is preliminary data.</text>
</comment>
<sequence>MRFTNFSERAEKIHGLPLASPVSSHGGYGPGGEVIYTSALQGCPGVFVAQEGHAMVTVQTNGSTHFRTLLEQKEIPVLKGSFDPVVKRETGLPSHNVWLRLESGEFYSLINPVWKKRDTHRVIKTTGANRAIWFAGTSDAIATAVEITLAMTPHGPALVRRTHLKNTGTAARRGQLWSSFHVHGTQFFSYNKDNWYDAGLPVTDADIVVACPVPFTEIHQIKRLAQKRHHLQWLGATCDYQSFVGSSAASALWPEAVARGGFLPEGAGERLNRFSTPTLAATAHAWELAPGESASLEEHLLFVENPEVIAAFRQQLATDEPGYTAAQERFRVAATNLIESTGGMSAPSEASAAKDSAGFFFNWAAQPAVSRYANSLWATVDELYENCRAHGSPLADGIEVGSRDRAQDMWVKMRNDPARVRADLVHAFGLMIRTSDRRPIRREGIPLTIVEKLHGTFPRQYPSRWLDRTKAVHNDNRPYADSSLWLLNALSRYIRQTGDLSILDVSVPSVRLLSPGDPVNSTMIGNDTETPIAEVVAEIFENIRRSAEDSPYGMVQILYGDWCDPIDMFGTSIVGAPGTRGNGRGVNTRLTAHAVEAFVEMLDILALPVLRSRSWHVAIHHEIQRAREMANQLRLNAIRWAWEGDNFVDSLHELRVDGTTPDYHAGESGYTLGSARGRDFDGRPRRVVTANAYGIKMLTLEREYLTPIAEVNAMIRSILSAFDRLWDSQLGLPLIAPPVANNPTAIRLVGRMGMLPPGTAENGEYHHGQIFMHSFRRSLPGETMTSFQSLAPVLSVLRKDDALGGPFDSPANSYASDKDDPHYGNGMNFGLSGSTAWLVEYFEGLAGVTVDLSDPDDPWLRIDPAPLQDAGDVMEYIRLIHWRQPDGSYASRPVHLIQKRDVSTLNGRDIPVPHRISLKSWEDHATGTAEQNPTPTQR</sequence>
<dbReference type="Pfam" id="PF17167">
    <property type="entry name" value="Glyco_hydro_94"/>
    <property type="match status" value="1"/>
</dbReference>
<gene>
    <name evidence="5" type="ORF">TSACC_21006</name>
</gene>
<evidence type="ECO:0000256" key="1">
    <source>
        <dbReference type="ARBA" id="ARBA00022676"/>
    </source>
</evidence>
<evidence type="ECO:0000313" key="5">
    <source>
        <dbReference type="EMBL" id="GAT32607.1"/>
    </source>
</evidence>
<dbReference type="Gene3D" id="1.50.10.10">
    <property type="match status" value="1"/>
</dbReference>
<keyword evidence="6" id="KW-1185">Reference proteome</keyword>
<evidence type="ECO:0000313" key="6">
    <source>
        <dbReference type="Proteomes" id="UP000076023"/>
    </source>
</evidence>
<dbReference type="RefSeq" id="WP_075078436.1">
    <property type="nucleotide sequence ID" value="NZ_BDCO01000002.1"/>
</dbReference>
<dbReference type="STRING" id="690879.TSACC_21006"/>
<feature type="compositionally biased region" description="Polar residues" evidence="3">
    <location>
        <begin position="928"/>
        <end position="938"/>
    </location>
</feature>
<proteinExistence type="predicted"/>
<dbReference type="SUPFAM" id="SSF48208">
    <property type="entry name" value="Six-hairpin glycosidases"/>
    <property type="match status" value="1"/>
</dbReference>
<evidence type="ECO:0000256" key="3">
    <source>
        <dbReference type="SAM" id="MobiDB-lite"/>
    </source>
</evidence>
<organism evidence="5 6">
    <name type="scientific">Terrimicrobium sacchariphilum</name>
    <dbReference type="NCBI Taxonomy" id="690879"/>
    <lineage>
        <taxon>Bacteria</taxon>
        <taxon>Pseudomonadati</taxon>
        <taxon>Verrucomicrobiota</taxon>
        <taxon>Terrimicrobiia</taxon>
        <taxon>Terrimicrobiales</taxon>
        <taxon>Terrimicrobiaceae</taxon>
        <taxon>Terrimicrobium</taxon>
    </lineage>
</organism>
<name>A0A146G6P9_TERSA</name>
<dbReference type="GO" id="GO:0016757">
    <property type="term" value="F:glycosyltransferase activity"/>
    <property type="evidence" value="ECO:0007669"/>
    <property type="project" value="UniProtKB-KW"/>
</dbReference>